<dbReference type="RefSeq" id="WP_179778464.1">
    <property type="nucleotide sequence ID" value="NZ_JACCHK010000001.1"/>
</dbReference>
<organism evidence="2 3">
    <name type="scientific">Micromonospora jinlongensis</name>
    <dbReference type="NCBI Taxonomy" id="1287877"/>
    <lineage>
        <taxon>Bacteria</taxon>
        <taxon>Bacillati</taxon>
        <taxon>Actinomycetota</taxon>
        <taxon>Actinomycetes</taxon>
        <taxon>Micromonosporales</taxon>
        <taxon>Micromonosporaceae</taxon>
        <taxon>Micromonospora</taxon>
    </lineage>
</organism>
<reference evidence="2 3" key="1">
    <citation type="submission" date="2020-07" db="EMBL/GenBank/DDBJ databases">
        <title>Sequencing the genomes of 1000 actinobacteria strains.</title>
        <authorList>
            <person name="Klenk H.-P."/>
        </authorList>
    </citation>
    <scope>NUCLEOTIDE SEQUENCE [LARGE SCALE GENOMIC DNA]</scope>
    <source>
        <strain evidence="2 3">DSM 45876</strain>
    </source>
</reference>
<proteinExistence type="predicted"/>
<feature type="transmembrane region" description="Helical" evidence="1">
    <location>
        <begin position="64"/>
        <end position="86"/>
    </location>
</feature>
<feature type="transmembrane region" description="Helical" evidence="1">
    <location>
        <begin position="37"/>
        <end position="58"/>
    </location>
</feature>
<evidence type="ECO:0000313" key="2">
    <source>
        <dbReference type="EMBL" id="NYH40329.1"/>
    </source>
</evidence>
<evidence type="ECO:0000256" key="1">
    <source>
        <dbReference type="SAM" id="Phobius"/>
    </source>
</evidence>
<dbReference type="EMBL" id="JACCHK010000001">
    <property type="protein sequence ID" value="NYH40329.1"/>
    <property type="molecule type" value="Genomic_DNA"/>
</dbReference>
<keyword evidence="1" id="KW-0472">Membrane</keyword>
<gene>
    <name evidence="2" type="ORF">HNR22_000056</name>
</gene>
<evidence type="ECO:0000313" key="3">
    <source>
        <dbReference type="Proteomes" id="UP000523545"/>
    </source>
</evidence>
<name>A0A7Y9WW67_9ACTN</name>
<keyword evidence="3" id="KW-1185">Reference proteome</keyword>
<dbReference type="Proteomes" id="UP000523545">
    <property type="component" value="Unassembled WGS sequence"/>
</dbReference>
<keyword evidence="1" id="KW-1133">Transmembrane helix</keyword>
<dbReference type="AlphaFoldDB" id="A0A7Y9WW67"/>
<comment type="caution">
    <text evidence="2">The sequence shown here is derived from an EMBL/GenBank/DDBJ whole genome shotgun (WGS) entry which is preliminary data.</text>
</comment>
<protein>
    <submittedName>
        <fullName evidence="2">ABC-type transport system involved in cytochrome bd biosynthesis fused ATPase/permease subunit</fullName>
    </submittedName>
</protein>
<accession>A0A7Y9WW67</accession>
<keyword evidence="1" id="KW-0812">Transmembrane</keyword>
<sequence length="91" mass="9815">MATKDPHLDLAVMTAVRLVLQAEREQRRACRKAHLQAAAKIISLTLLTGLTMWAAVAGNADKPLWATLIVAAATALGALTALMSLINRRKR</sequence>